<keyword evidence="3" id="KW-0547">Nucleotide-binding</keyword>
<dbReference type="eggNOG" id="COG1116">
    <property type="taxonomic scope" value="Bacteria"/>
</dbReference>
<dbReference type="GO" id="GO:0016887">
    <property type="term" value="F:ATP hydrolysis activity"/>
    <property type="evidence" value="ECO:0007669"/>
    <property type="project" value="InterPro"/>
</dbReference>
<keyword evidence="8" id="KW-1185">Reference proteome</keyword>
<comment type="function">
    <text evidence="5">Involved in beta-(1--&gt;2)glucan export. Transmembrane domains (TMD) form a pore in the inner membrane and the ATP-binding domain (NBD) is responsible for energy generation.</text>
</comment>
<dbReference type="InterPro" id="IPR017871">
    <property type="entry name" value="ABC_transporter-like_CS"/>
</dbReference>
<evidence type="ECO:0000256" key="3">
    <source>
        <dbReference type="ARBA" id="ARBA00022741"/>
    </source>
</evidence>
<dbReference type="InterPro" id="IPR050166">
    <property type="entry name" value="ABC_transporter_ATP-bind"/>
</dbReference>
<dbReference type="PANTHER" id="PTHR42788">
    <property type="entry name" value="TAURINE IMPORT ATP-BINDING PROTEIN-RELATED"/>
    <property type="match status" value="1"/>
</dbReference>
<accession>Q2ISQ8</accession>
<dbReference type="EMBL" id="CP000250">
    <property type="protein sequence ID" value="ABD08752.1"/>
    <property type="molecule type" value="Genomic_DNA"/>
</dbReference>
<dbReference type="GO" id="GO:0005524">
    <property type="term" value="F:ATP binding"/>
    <property type="evidence" value="ECO:0007669"/>
    <property type="project" value="UniProtKB-KW"/>
</dbReference>
<gene>
    <name evidence="7" type="ordered locus">RPB_4059</name>
</gene>
<dbReference type="PROSITE" id="PS00211">
    <property type="entry name" value="ABC_TRANSPORTER_1"/>
    <property type="match status" value="1"/>
</dbReference>
<reference evidence="7 8" key="1">
    <citation type="submission" date="2006-01" db="EMBL/GenBank/DDBJ databases">
        <title>Complete sequence of Rhodopseudomonas palustris HaA2.</title>
        <authorList>
            <consortium name="US DOE Joint Genome Institute"/>
            <person name="Copeland A."/>
            <person name="Lucas S."/>
            <person name="Lapidus A."/>
            <person name="Barry K."/>
            <person name="Detter J.C."/>
            <person name="Glavina T."/>
            <person name="Hammon N."/>
            <person name="Israni S."/>
            <person name="Pitluck S."/>
            <person name="Chain P."/>
            <person name="Malfatti S."/>
            <person name="Shin M."/>
            <person name="Vergez L."/>
            <person name="Schmutz J."/>
            <person name="Larimer F."/>
            <person name="Land M."/>
            <person name="Hauser L."/>
            <person name="Pelletier D.A."/>
            <person name="Kyrpides N."/>
            <person name="Anderson I."/>
            <person name="Oda Y."/>
            <person name="Harwood C.S."/>
            <person name="Richardson P."/>
        </authorList>
    </citation>
    <scope>NUCLEOTIDE SEQUENCE [LARGE SCALE GENOMIC DNA]</scope>
    <source>
        <strain evidence="7 8">HaA2</strain>
    </source>
</reference>
<evidence type="ECO:0000256" key="1">
    <source>
        <dbReference type="ARBA" id="ARBA00005417"/>
    </source>
</evidence>
<evidence type="ECO:0000313" key="7">
    <source>
        <dbReference type="EMBL" id="ABD08752.1"/>
    </source>
</evidence>
<evidence type="ECO:0000259" key="6">
    <source>
        <dbReference type="PROSITE" id="PS50893"/>
    </source>
</evidence>
<dbReference type="Pfam" id="PF00005">
    <property type="entry name" value="ABC_tran"/>
    <property type="match status" value="1"/>
</dbReference>
<dbReference type="OrthoDB" id="9807242at2"/>
<dbReference type="InterPro" id="IPR003439">
    <property type="entry name" value="ABC_transporter-like_ATP-bd"/>
</dbReference>
<feature type="domain" description="ABC transporter" evidence="6">
    <location>
        <begin position="12"/>
        <end position="245"/>
    </location>
</feature>
<dbReference type="STRING" id="316058.RPB_4059"/>
<evidence type="ECO:0000256" key="4">
    <source>
        <dbReference type="ARBA" id="ARBA00022840"/>
    </source>
</evidence>
<dbReference type="InterPro" id="IPR003593">
    <property type="entry name" value="AAA+_ATPase"/>
</dbReference>
<dbReference type="Proteomes" id="UP000008809">
    <property type="component" value="Chromosome"/>
</dbReference>
<dbReference type="SUPFAM" id="SSF52540">
    <property type="entry name" value="P-loop containing nucleoside triphosphate hydrolases"/>
    <property type="match status" value="1"/>
</dbReference>
<dbReference type="Gene3D" id="3.40.50.300">
    <property type="entry name" value="P-loop containing nucleotide triphosphate hydrolases"/>
    <property type="match status" value="1"/>
</dbReference>
<dbReference type="PANTHER" id="PTHR42788:SF13">
    <property type="entry name" value="ALIPHATIC SULFONATES IMPORT ATP-BINDING PROTEIN SSUB"/>
    <property type="match status" value="1"/>
</dbReference>
<keyword evidence="4" id="KW-0067">ATP-binding</keyword>
<name>Q2ISQ8_RHOP2</name>
<evidence type="ECO:0000256" key="5">
    <source>
        <dbReference type="ARBA" id="ARBA00024722"/>
    </source>
</evidence>
<protein>
    <submittedName>
        <fullName evidence="7">ABC transporter related</fullName>
    </submittedName>
</protein>
<dbReference type="SMART" id="SM00382">
    <property type="entry name" value="AAA"/>
    <property type="match status" value="1"/>
</dbReference>
<dbReference type="RefSeq" id="WP_011442936.1">
    <property type="nucleotide sequence ID" value="NC_007778.1"/>
</dbReference>
<dbReference type="InterPro" id="IPR027417">
    <property type="entry name" value="P-loop_NTPase"/>
</dbReference>
<evidence type="ECO:0000313" key="8">
    <source>
        <dbReference type="Proteomes" id="UP000008809"/>
    </source>
</evidence>
<proteinExistence type="inferred from homology"/>
<dbReference type="PROSITE" id="PS50893">
    <property type="entry name" value="ABC_TRANSPORTER_2"/>
    <property type="match status" value="1"/>
</dbReference>
<evidence type="ECO:0000256" key="2">
    <source>
        <dbReference type="ARBA" id="ARBA00022448"/>
    </source>
</evidence>
<comment type="similarity">
    <text evidence="1">Belongs to the ABC transporter superfamily.</text>
</comment>
<sequence length="276" mass="30471">MNGSTPLRPHRAQFDHVSLAFDTAKGKLQVVEDVSYAIDDGDFVAVIGPSGCGKTTMMSMLAGFVKPTGGRVLFDGAPVKGPGPERGVIFQEYGVFPWLTVRQNIAFGLGLDANRVPPAERDAICDHYLALMGLADFANAYPKHLSGGMRQRLAIARAYAVKPQFLLMDEPFGALDAQTRSSMQNLLLQVLATENKTVMLITHSVEEAIYLASKIIVVTARPSRIKQIIEVPFPYPRDESIQERKEFGELRSVIRELVMSEYRNQQAQARPVSFSD</sequence>
<dbReference type="KEGG" id="rpb:RPB_4059"/>
<dbReference type="HOGENOM" id="CLU_000604_1_22_5"/>
<keyword evidence="2" id="KW-0813">Transport</keyword>
<dbReference type="CDD" id="cd03293">
    <property type="entry name" value="ABC_NrtD_SsuB_transporters"/>
    <property type="match status" value="1"/>
</dbReference>
<organism evidence="7 8">
    <name type="scientific">Rhodopseudomonas palustris (strain HaA2)</name>
    <dbReference type="NCBI Taxonomy" id="316058"/>
    <lineage>
        <taxon>Bacteria</taxon>
        <taxon>Pseudomonadati</taxon>
        <taxon>Pseudomonadota</taxon>
        <taxon>Alphaproteobacteria</taxon>
        <taxon>Hyphomicrobiales</taxon>
        <taxon>Nitrobacteraceae</taxon>
        <taxon>Rhodopseudomonas</taxon>
    </lineage>
</organism>
<dbReference type="AlphaFoldDB" id="Q2ISQ8"/>